<dbReference type="AlphaFoldDB" id="A0A8R1E5E6"/>
<name>A0A8R1E5E6_CAEJA</name>
<evidence type="ECO:0000313" key="1">
    <source>
        <dbReference type="EnsemblMetazoa" id="CJA23588.1"/>
    </source>
</evidence>
<accession>A0A8R1E5E6</accession>
<evidence type="ECO:0000313" key="2">
    <source>
        <dbReference type="Proteomes" id="UP000005237"/>
    </source>
</evidence>
<organism evidence="1 2">
    <name type="scientific">Caenorhabditis japonica</name>
    <dbReference type="NCBI Taxonomy" id="281687"/>
    <lineage>
        <taxon>Eukaryota</taxon>
        <taxon>Metazoa</taxon>
        <taxon>Ecdysozoa</taxon>
        <taxon>Nematoda</taxon>
        <taxon>Chromadorea</taxon>
        <taxon>Rhabditida</taxon>
        <taxon>Rhabditina</taxon>
        <taxon>Rhabditomorpha</taxon>
        <taxon>Rhabditoidea</taxon>
        <taxon>Rhabditidae</taxon>
        <taxon>Peloderinae</taxon>
        <taxon>Caenorhabditis</taxon>
    </lineage>
</organism>
<sequence length="98" mass="11950">MKMKNFEFRRNIGRENYKIGNFRRNSEEKFSFPRKPDQDYMNLIAMLKELQDKAVTQASNHTPTYFWEQLDNFSPNYVLWTDRTQTSSRYQRNVEKPS</sequence>
<protein>
    <submittedName>
        <fullName evidence="1">Uncharacterized protein</fullName>
    </submittedName>
</protein>
<proteinExistence type="predicted"/>
<dbReference type="EnsemblMetazoa" id="CJA23588.1">
    <property type="protein sequence ID" value="CJA23588.1"/>
    <property type="gene ID" value="WBGene00179160"/>
</dbReference>
<dbReference type="Proteomes" id="UP000005237">
    <property type="component" value="Unassembled WGS sequence"/>
</dbReference>
<keyword evidence="2" id="KW-1185">Reference proteome</keyword>
<reference evidence="2" key="1">
    <citation type="submission" date="2010-08" db="EMBL/GenBank/DDBJ databases">
        <authorList>
            <consortium name="Caenorhabditis japonica Sequencing Consortium"/>
            <person name="Wilson R.K."/>
        </authorList>
    </citation>
    <scope>NUCLEOTIDE SEQUENCE [LARGE SCALE GENOMIC DNA]</scope>
    <source>
        <strain evidence="2">DF5081</strain>
    </source>
</reference>
<reference evidence="1" key="2">
    <citation type="submission" date="2022-06" db="UniProtKB">
        <authorList>
            <consortium name="EnsemblMetazoa"/>
        </authorList>
    </citation>
    <scope>IDENTIFICATION</scope>
    <source>
        <strain evidence="1">DF5081</strain>
    </source>
</reference>